<reference evidence="2 3" key="1">
    <citation type="submission" date="2020-08" db="EMBL/GenBank/DDBJ databases">
        <title>Sequencing the genomes of 1000 actinobacteria strains.</title>
        <authorList>
            <person name="Klenk H.-P."/>
        </authorList>
    </citation>
    <scope>NUCLEOTIDE SEQUENCE [LARGE SCALE GENOMIC DNA]</scope>
    <source>
        <strain evidence="2 3">DSM 45518</strain>
    </source>
</reference>
<feature type="signal peptide" evidence="1">
    <location>
        <begin position="1"/>
        <end position="22"/>
    </location>
</feature>
<evidence type="ECO:0000256" key="1">
    <source>
        <dbReference type="SAM" id="SignalP"/>
    </source>
</evidence>
<dbReference type="Proteomes" id="UP000542742">
    <property type="component" value="Unassembled WGS sequence"/>
</dbReference>
<proteinExistence type="predicted"/>
<keyword evidence="3" id="KW-1185">Reference proteome</keyword>
<evidence type="ECO:0008006" key="4">
    <source>
        <dbReference type="Google" id="ProtNLM"/>
    </source>
</evidence>
<feature type="chain" id="PRO_5038930202" description="Lipoprotein" evidence="1">
    <location>
        <begin position="23"/>
        <end position="186"/>
    </location>
</feature>
<dbReference type="RefSeq" id="WP_184956021.1">
    <property type="nucleotide sequence ID" value="NZ_BOMC01000025.1"/>
</dbReference>
<protein>
    <recommendedName>
        <fullName evidence="4">Lipoprotein</fullName>
    </recommendedName>
</protein>
<evidence type="ECO:0000313" key="2">
    <source>
        <dbReference type="EMBL" id="MBB4697959.1"/>
    </source>
</evidence>
<gene>
    <name evidence="2" type="ORF">BKA14_008107</name>
</gene>
<keyword evidence="1" id="KW-0732">Signal</keyword>
<sequence length="186" mass="19262">MPRRTIAAAVAALALIPAGCGGNDEPTTPKAGLQATLTRTDTQLSWQWTLTNDDSTPIVILDGPVTGTTDLPQLWITPGDGDTVQVAYRFLAPPEGVDVAQPILQTGHTIAAGATASGTAQVTLPLDVRHPYAGTFDPPLSLPDGDPSIRFCVGVVSSADVTPQPGGAYAHLESAVAKQRLLCSKQ</sequence>
<accession>A0A7W7G6V2</accession>
<name>A0A7W7G6V2_9ACTN</name>
<comment type="caution">
    <text evidence="2">The sequence shown here is derived from an EMBL/GenBank/DDBJ whole genome shotgun (WGS) entry which is preliminary data.</text>
</comment>
<dbReference type="AlphaFoldDB" id="A0A7W7G6V2"/>
<organism evidence="2 3">
    <name type="scientific">Paractinoplanes abujensis</name>
    <dbReference type="NCBI Taxonomy" id="882441"/>
    <lineage>
        <taxon>Bacteria</taxon>
        <taxon>Bacillati</taxon>
        <taxon>Actinomycetota</taxon>
        <taxon>Actinomycetes</taxon>
        <taxon>Micromonosporales</taxon>
        <taxon>Micromonosporaceae</taxon>
        <taxon>Paractinoplanes</taxon>
    </lineage>
</organism>
<dbReference type="EMBL" id="JACHMF010000001">
    <property type="protein sequence ID" value="MBB4697959.1"/>
    <property type="molecule type" value="Genomic_DNA"/>
</dbReference>
<evidence type="ECO:0000313" key="3">
    <source>
        <dbReference type="Proteomes" id="UP000542742"/>
    </source>
</evidence>